<dbReference type="EMBL" id="JAVRQU010000009">
    <property type="protein sequence ID" value="KAK5698893.1"/>
    <property type="molecule type" value="Genomic_DNA"/>
</dbReference>
<feature type="region of interest" description="Disordered" evidence="1">
    <location>
        <begin position="136"/>
        <end position="227"/>
    </location>
</feature>
<feature type="region of interest" description="Disordered" evidence="1">
    <location>
        <begin position="294"/>
        <end position="758"/>
    </location>
</feature>
<feature type="domain" description="Calponin-homology (CH)" evidence="2">
    <location>
        <begin position="22"/>
        <end position="128"/>
    </location>
</feature>
<feature type="compositionally biased region" description="Basic and acidic residues" evidence="1">
    <location>
        <begin position="442"/>
        <end position="459"/>
    </location>
</feature>
<feature type="compositionally biased region" description="Gly residues" evidence="1">
    <location>
        <begin position="694"/>
        <end position="716"/>
    </location>
</feature>
<dbReference type="Proteomes" id="UP001310594">
    <property type="component" value="Unassembled WGS sequence"/>
</dbReference>
<evidence type="ECO:0000313" key="4">
    <source>
        <dbReference type="Proteomes" id="UP001310594"/>
    </source>
</evidence>
<feature type="compositionally biased region" description="Acidic residues" evidence="1">
    <location>
        <begin position="510"/>
        <end position="519"/>
    </location>
</feature>
<feature type="compositionally biased region" description="Low complexity" evidence="1">
    <location>
        <begin position="363"/>
        <end position="375"/>
    </location>
</feature>
<evidence type="ECO:0000313" key="3">
    <source>
        <dbReference type="EMBL" id="KAK5698893.1"/>
    </source>
</evidence>
<sequence length="758" mass="83580">MAASVSSLDADMRNLRLARYTPAAAAEVLTWIQETLGTQLPPGDLLETLKDGVVLCQLATLALSPPGIKFKKSQMPFIQMENISHFLRACEMPPLNMPAHDRFLTVDLFEAKDPAQVLQCLGAFSRVAHSVRPERFRTTIGPRKRGGGGVVSPTNTGGNGGWRGSTYGRAPSPAKNHPSVSSAMPSSSRAMSPALTGGSTGSQGSNAAKSPGPTSSWSSRKDEGMTSPAWNIHQYGYMGGASQGNQGISFGARRQITSQGPAVPSLADKERKRKVKVEEEERVRVEVEERRRVEEERERVEEERRWEDETRRQREEERRRVEEQKRMWEEQERRWRDEEEVRRKEAAEMQKFVKKAPERPRVSSSSILRGQSLSQYQKELAGAGTQHGSVEETPEMKRVRELEKQLEEARERERQYQAEREERLRNGGERSRPSTAQTERPQSSRESEASWVGDEREVLRQAWQQSSRDGTPAKPAAPGAKRPLPMPEEVEEASPPPRLPSRTLPQPAAVDEEEAEDEEPPRVPSRTLPQPTVVDEQQHEDEHDEDDEPPSLPTRSLQQADSLSSIHRFDGTGNGEGAPTSSPLGSANRPLPTPDKEYAAYVSPTKPRVVSRTEQFLAANTAPSEARPRVSSSREAGDSSAEQAADRDRRVASQAKTKAGGWAGKSLLEREMERERERQREWEVENQKGLASKNGGGGGSGDGIGKVGGGAEGVGGRWDVNQFTGYAGGDGMNRGSSTGSGIDFGGRRQIIGPRGMKK</sequence>
<feature type="compositionally biased region" description="Basic and acidic residues" evidence="1">
    <location>
        <begin position="667"/>
        <end position="686"/>
    </location>
</feature>
<dbReference type="InterPro" id="IPR050606">
    <property type="entry name" value="Calponin-like"/>
</dbReference>
<dbReference type="GO" id="GO:0051015">
    <property type="term" value="F:actin filament binding"/>
    <property type="evidence" value="ECO:0007669"/>
    <property type="project" value="TreeGrafter"/>
</dbReference>
<proteinExistence type="predicted"/>
<dbReference type="PROSITE" id="PS50021">
    <property type="entry name" value="CH"/>
    <property type="match status" value="1"/>
</dbReference>
<dbReference type="Gene3D" id="1.10.418.10">
    <property type="entry name" value="Calponin-like domain"/>
    <property type="match status" value="1"/>
</dbReference>
<name>A0AAN7W845_9PEZI</name>
<dbReference type="CDD" id="cd21210">
    <property type="entry name" value="CH_SCP1-like"/>
    <property type="match status" value="1"/>
</dbReference>
<dbReference type="InterPro" id="IPR001715">
    <property type="entry name" value="CH_dom"/>
</dbReference>
<feature type="compositionally biased region" description="Polar residues" evidence="1">
    <location>
        <begin position="202"/>
        <end position="218"/>
    </location>
</feature>
<reference evidence="3" key="1">
    <citation type="submission" date="2023-08" db="EMBL/GenBank/DDBJ databases">
        <title>Black Yeasts Isolated from many extreme environments.</title>
        <authorList>
            <person name="Coleine C."/>
            <person name="Stajich J.E."/>
            <person name="Selbmann L."/>
        </authorList>
    </citation>
    <scope>NUCLEOTIDE SEQUENCE</scope>
    <source>
        <strain evidence="3">CCFEE 5810</strain>
    </source>
</reference>
<feature type="compositionally biased region" description="Low complexity" evidence="1">
    <location>
        <begin position="500"/>
        <end position="509"/>
    </location>
</feature>
<feature type="compositionally biased region" description="Basic and acidic residues" evidence="1">
    <location>
        <begin position="294"/>
        <end position="348"/>
    </location>
</feature>
<feature type="compositionally biased region" description="Low complexity" evidence="1">
    <location>
        <begin position="472"/>
        <end position="483"/>
    </location>
</feature>
<evidence type="ECO:0000256" key="1">
    <source>
        <dbReference type="SAM" id="MobiDB-lite"/>
    </source>
</evidence>
<dbReference type="InterPro" id="IPR036872">
    <property type="entry name" value="CH_dom_sf"/>
</dbReference>
<comment type="caution">
    <text evidence="3">The sequence shown here is derived from an EMBL/GenBank/DDBJ whole genome shotgun (WGS) entry which is preliminary data.</text>
</comment>
<dbReference type="GO" id="GO:0007015">
    <property type="term" value="P:actin filament organization"/>
    <property type="evidence" value="ECO:0007669"/>
    <property type="project" value="TreeGrafter"/>
</dbReference>
<dbReference type="AlphaFoldDB" id="A0AAN7W845"/>
<feature type="compositionally biased region" description="Basic and acidic residues" evidence="1">
    <location>
        <begin position="394"/>
        <end position="432"/>
    </location>
</feature>
<dbReference type="SUPFAM" id="SSF47576">
    <property type="entry name" value="Calponin-homology domain, CH-domain"/>
    <property type="match status" value="1"/>
</dbReference>
<dbReference type="PANTHER" id="PTHR47385">
    <property type="entry name" value="CALPONIN"/>
    <property type="match status" value="1"/>
</dbReference>
<protein>
    <submittedName>
        <fullName evidence="3">Calponin</fullName>
    </submittedName>
</protein>
<organism evidence="3 4">
    <name type="scientific">Elasticomyces elasticus</name>
    <dbReference type="NCBI Taxonomy" id="574655"/>
    <lineage>
        <taxon>Eukaryota</taxon>
        <taxon>Fungi</taxon>
        <taxon>Dikarya</taxon>
        <taxon>Ascomycota</taxon>
        <taxon>Pezizomycotina</taxon>
        <taxon>Dothideomycetes</taxon>
        <taxon>Dothideomycetidae</taxon>
        <taxon>Mycosphaerellales</taxon>
        <taxon>Teratosphaeriaceae</taxon>
        <taxon>Elasticomyces</taxon>
    </lineage>
</organism>
<dbReference type="Pfam" id="PF00307">
    <property type="entry name" value="CH"/>
    <property type="match status" value="1"/>
</dbReference>
<dbReference type="SMART" id="SM00033">
    <property type="entry name" value="CH"/>
    <property type="match status" value="1"/>
</dbReference>
<gene>
    <name evidence="3" type="primary">SCP1</name>
    <name evidence="3" type="ORF">LTR97_006542</name>
</gene>
<dbReference type="PANTHER" id="PTHR47385:SF14">
    <property type="entry name" value="TRANSGELIN"/>
    <property type="match status" value="1"/>
</dbReference>
<evidence type="ECO:0000259" key="2">
    <source>
        <dbReference type="PROSITE" id="PS50021"/>
    </source>
</evidence>
<feature type="compositionally biased region" description="Polar residues" evidence="1">
    <location>
        <begin position="553"/>
        <end position="565"/>
    </location>
</feature>
<accession>A0AAN7W845</accession>
<feature type="compositionally biased region" description="Low complexity" evidence="1">
    <location>
        <begin position="178"/>
        <end position="194"/>
    </location>
</feature>
<dbReference type="GO" id="GO:0015629">
    <property type="term" value="C:actin cytoskeleton"/>
    <property type="evidence" value="ECO:0007669"/>
    <property type="project" value="TreeGrafter"/>
</dbReference>